<comment type="similarity">
    <text evidence="1">Belongs to the DinB family.</text>
</comment>
<evidence type="ECO:0000313" key="4">
    <source>
        <dbReference type="EMBL" id="SDM60525.1"/>
    </source>
</evidence>
<evidence type="ECO:0000313" key="5">
    <source>
        <dbReference type="Proteomes" id="UP000183200"/>
    </source>
</evidence>
<keyword evidence="5" id="KW-1185">Reference proteome</keyword>
<name>A0A1G9ULX8_9SPHI</name>
<dbReference type="PANTHER" id="PTHR37302:SF1">
    <property type="entry name" value="PROTEIN DINB"/>
    <property type="match status" value="1"/>
</dbReference>
<reference evidence="5" key="1">
    <citation type="submission" date="2016-10" db="EMBL/GenBank/DDBJ databases">
        <authorList>
            <person name="Varghese N."/>
            <person name="Submissions S."/>
        </authorList>
    </citation>
    <scope>NUCLEOTIDE SEQUENCE [LARGE SCALE GENOMIC DNA]</scope>
    <source>
        <strain evidence="5">DSM 19110</strain>
    </source>
</reference>
<feature type="binding site" evidence="3">
    <location>
        <position position="139"/>
    </location>
    <ligand>
        <name>a divalent metal cation</name>
        <dbReference type="ChEBI" id="CHEBI:60240"/>
    </ligand>
</feature>
<feature type="binding site" evidence="3">
    <location>
        <position position="135"/>
    </location>
    <ligand>
        <name>a divalent metal cation</name>
        <dbReference type="ChEBI" id="CHEBI:60240"/>
    </ligand>
</feature>
<gene>
    <name evidence="4" type="ORF">SAMN05421820_104203</name>
</gene>
<evidence type="ECO:0000256" key="1">
    <source>
        <dbReference type="ARBA" id="ARBA00008635"/>
    </source>
</evidence>
<protein>
    <submittedName>
        <fullName evidence="4">Uncharacterized damage-inducible protein DinB (Forms a four-helix bundle)</fullName>
    </submittedName>
</protein>
<sequence length="168" mass="19653">MMSNHSIKLFNYNTWANKTLLNHLMQLPSELCHENIKSVFPSIFDTLMHIYIVDYGWHSLLTRKYTSDDYEAIRSTIARLTEEVKALNLQDFGKKQDLLSKSYYDFVSTTDMEQTVIYSTLSMQHSEVIQHVVNHGTYHRGNITAMLRQLDHAGVPTDYSMYLYQSMK</sequence>
<dbReference type="InterPro" id="IPR034660">
    <property type="entry name" value="DinB/YfiT-like"/>
</dbReference>
<dbReference type="SUPFAM" id="SSF109854">
    <property type="entry name" value="DinB/YfiT-like putative metalloenzymes"/>
    <property type="match status" value="1"/>
</dbReference>
<dbReference type="Pfam" id="PF05163">
    <property type="entry name" value="DinB"/>
    <property type="match status" value="1"/>
</dbReference>
<evidence type="ECO:0000256" key="3">
    <source>
        <dbReference type="PIRSR" id="PIRSR607837-1"/>
    </source>
</evidence>
<dbReference type="Gene3D" id="1.20.120.450">
    <property type="entry name" value="dinb family like domain"/>
    <property type="match status" value="1"/>
</dbReference>
<feature type="binding site" evidence="3">
    <location>
        <position position="49"/>
    </location>
    <ligand>
        <name>a divalent metal cation</name>
        <dbReference type="ChEBI" id="CHEBI:60240"/>
    </ligand>
</feature>
<dbReference type="OrthoDB" id="9811413at2"/>
<dbReference type="RefSeq" id="WP_074607897.1">
    <property type="nucleotide sequence ID" value="NZ_FNGY01000004.1"/>
</dbReference>
<proteinExistence type="inferred from homology"/>
<dbReference type="EMBL" id="FNGY01000004">
    <property type="protein sequence ID" value="SDM60525.1"/>
    <property type="molecule type" value="Genomic_DNA"/>
</dbReference>
<accession>A0A1G9ULX8</accession>
<dbReference type="PANTHER" id="PTHR37302">
    <property type="entry name" value="SLR1116 PROTEIN"/>
    <property type="match status" value="1"/>
</dbReference>
<keyword evidence="2 3" id="KW-0479">Metal-binding</keyword>
<evidence type="ECO:0000256" key="2">
    <source>
        <dbReference type="ARBA" id="ARBA00022723"/>
    </source>
</evidence>
<organism evidence="4 5">
    <name type="scientific">Pedobacter steynii</name>
    <dbReference type="NCBI Taxonomy" id="430522"/>
    <lineage>
        <taxon>Bacteria</taxon>
        <taxon>Pseudomonadati</taxon>
        <taxon>Bacteroidota</taxon>
        <taxon>Sphingobacteriia</taxon>
        <taxon>Sphingobacteriales</taxon>
        <taxon>Sphingobacteriaceae</taxon>
        <taxon>Pedobacter</taxon>
    </lineage>
</organism>
<dbReference type="InterPro" id="IPR007837">
    <property type="entry name" value="DinB"/>
</dbReference>
<dbReference type="AlphaFoldDB" id="A0A1G9ULX8"/>
<dbReference type="GO" id="GO:0046872">
    <property type="term" value="F:metal ion binding"/>
    <property type="evidence" value="ECO:0007669"/>
    <property type="project" value="UniProtKB-KW"/>
</dbReference>
<dbReference type="Proteomes" id="UP000183200">
    <property type="component" value="Unassembled WGS sequence"/>
</dbReference>